<dbReference type="InterPro" id="IPR011322">
    <property type="entry name" value="N-reg_PII-like_a/b"/>
</dbReference>
<dbReference type="SUPFAM" id="SSF54913">
    <property type="entry name" value="GlnB-like"/>
    <property type="match status" value="1"/>
</dbReference>
<dbReference type="PANTHER" id="PTHR23419">
    <property type="entry name" value="DIVALENT CATION TOLERANCE CUTA-RELATED"/>
    <property type="match status" value="1"/>
</dbReference>
<name>A0A4Q2KHM4_9SPHN</name>
<reference evidence="2 3" key="1">
    <citation type="submission" date="2019-01" db="EMBL/GenBank/DDBJ databases">
        <title>Altererythrobacter rhizovicinus sp. nov., isolated from the rhizosphere soil of Haloxylon ammodendron.</title>
        <authorList>
            <person name="Li H.-P."/>
            <person name="Gou J.-Y."/>
            <person name="Yao D."/>
            <person name="Han Q.-Q."/>
            <person name="Shao K.-Z."/>
            <person name="Zhao Q."/>
            <person name="Zhang J.-L."/>
        </authorList>
    </citation>
    <scope>NUCLEOTIDE SEQUENCE [LARGE SCALE GENOMIC DNA]</scope>
    <source>
        <strain evidence="2 3">AY-3R</strain>
    </source>
</reference>
<dbReference type="PANTHER" id="PTHR23419:SF8">
    <property type="entry name" value="FI09726P"/>
    <property type="match status" value="1"/>
</dbReference>
<proteinExistence type="inferred from homology"/>
<keyword evidence="3" id="KW-1185">Reference proteome</keyword>
<dbReference type="GO" id="GO:0010038">
    <property type="term" value="P:response to metal ion"/>
    <property type="evidence" value="ECO:0007669"/>
    <property type="project" value="InterPro"/>
</dbReference>
<sequence>MGRPYPGAAAVSALVWCPCPDQETATSLARTLVEEKLAACGNVIGPIHSVFCWRGEISEAGEVGLLLKTDAALLQQAVARLEDVHPYDEPAVLGWQCDAAGEATAAWLGALAGMRG</sequence>
<dbReference type="EMBL" id="SDPV01000002">
    <property type="protein sequence ID" value="RXZ64634.1"/>
    <property type="molecule type" value="Genomic_DNA"/>
</dbReference>
<dbReference type="InterPro" id="IPR015867">
    <property type="entry name" value="N-reg_PII/ATP_PRibTrfase_C"/>
</dbReference>
<protein>
    <submittedName>
        <fullName evidence="2">Divalent-cation tolerance protein CutA</fullName>
    </submittedName>
</protein>
<dbReference type="InterPro" id="IPR004323">
    <property type="entry name" value="Ion_tolerance_CutA"/>
</dbReference>
<dbReference type="Proteomes" id="UP000293623">
    <property type="component" value="Unassembled WGS sequence"/>
</dbReference>
<evidence type="ECO:0000313" key="3">
    <source>
        <dbReference type="Proteomes" id="UP000293623"/>
    </source>
</evidence>
<dbReference type="Pfam" id="PF03091">
    <property type="entry name" value="CutA1"/>
    <property type="match status" value="1"/>
</dbReference>
<dbReference type="AlphaFoldDB" id="A0A4Q2KHM4"/>
<dbReference type="OrthoDB" id="37622at2"/>
<evidence type="ECO:0000313" key="2">
    <source>
        <dbReference type="EMBL" id="RXZ64634.1"/>
    </source>
</evidence>
<accession>A0A4Q2KHM4</accession>
<comment type="caution">
    <text evidence="2">The sequence shown here is derived from an EMBL/GenBank/DDBJ whole genome shotgun (WGS) entry which is preliminary data.</text>
</comment>
<dbReference type="Gene3D" id="3.30.70.120">
    <property type="match status" value="1"/>
</dbReference>
<organism evidence="2 3">
    <name type="scientific">Pelagerythrobacter rhizovicinus</name>
    <dbReference type="NCBI Taxonomy" id="2268576"/>
    <lineage>
        <taxon>Bacteria</taxon>
        <taxon>Pseudomonadati</taxon>
        <taxon>Pseudomonadota</taxon>
        <taxon>Alphaproteobacteria</taxon>
        <taxon>Sphingomonadales</taxon>
        <taxon>Erythrobacteraceae</taxon>
        <taxon>Pelagerythrobacter</taxon>
    </lineage>
</organism>
<comment type="similarity">
    <text evidence="1">Belongs to the CutA family.</text>
</comment>
<evidence type="ECO:0000256" key="1">
    <source>
        <dbReference type="ARBA" id="ARBA00010169"/>
    </source>
</evidence>
<gene>
    <name evidence="2" type="ORF">ETX26_12185</name>
</gene>
<dbReference type="GO" id="GO:0005507">
    <property type="term" value="F:copper ion binding"/>
    <property type="evidence" value="ECO:0007669"/>
    <property type="project" value="TreeGrafter"/>
</dbReference>